<proteinExistence type="predicted"/>
<sequence>MYKKLLTLPLFGISLLLSGCSEDMPPKCDSKETKNLLNQVVVNYFNQMGVRNVTPSITGHEMLEKHEKAKEYTCEARVVVTQANGRMNSEIVNYSVFLDENKKGQFFVQINDD</sequence>
<protein>
    <recommendedName>
        <fullName evidence="3">Lipoprotein</fullName>
    </recommendedName>
</protein>
<evidence type="ECO:0008006" key="3">
    <source>
        <dbReference type="Google" id="ProtNLM"/>
    </source>
</evidence>
<dbReference type="PROSITE" id="PS51257">
    <property type="entry name" value="PROKAR_LIPOPROTEIN"/>
    <property type="match status" value="1"/>
</dbReference>
<dbReference type="RefSeq" id="WP_262858770.1">
    <property type="nucleotide sequence ID" value="NZ_JAHOAK010000004.1"/>
</dbReference>
<dbReference type="Proteomes" id="UP000865968">
    <property type="component" value="Unassembled WGS sequence"/>
</dbReference>
<gene>
    <name evidence="1" type="ORF">I8608_000183</name>
</gene>
<evidence type="ECO:0000313" key="1">
    <source>
        <dbReference type="EMBL" id="HAT3807405.1"/>
    </source>
</evidence>
<organism evidence="1 2">
    <name type="scientific">Morganella morganii</name>
    <name type="common">Proteus morganii</name>
    <dbReference type="NCBI Taxonomy" id="582"/>
    <lineage>
        <taxon>Bacteria</taxon>
        <taxon>Pseudomonadati</taxon>
        <taxon>Pseudomonadota</taxon>
        <taxon>Gammaproteobacteria</taxon>
        <taxon>Enterobacterales</taxon>
        <taxon>Morganellaceae</taxon>
        <taxon>Morganella</taxon>
    </lineage>
</organism>
<reference evidence="1" key="1">
    <citation type="journal article" date="2018" name="Genome Biol.">
        <title>SKESA: strategic k-mer extension for scrupulous assemblies.</title>
        <authorList>
            <person name="Souvorov A."/>
            <person name="Agarwala R."/>
            <person name="Lipman D.J."/>
        </authorList>
    </citation>
    <scope>NUCLEOTIDE SEQUENCE</scope>
    <source>
        <strain evidence="1">Morganella morganii ARLG-3209</strain>
    </source>
</reference>
<dbReference type="AlphaFoldDB" id="A0AAN5MBU9"/>
<evidence type="ECO:0000313" key="2">
    <source>
        <dbReference type="Proteomes" id="UP000865968"/>
    </source>
</evidence>
<accession>A0AAN5MBU9</accession>
<reference evidence="1" key="2">
    <citation type="submission" date="2020-10" db="EMBL/GenBank/DDBJ databases">
        <authorList>
            <consortium name="NCBI Pathogen Detection Project"/>
        </authorList>
    </citation>
    <scope>NUCLEOTIDE SEQUENCE</scope>
    <source>
        <strain evidence="1">Morganella morganii ARLG-3209</strain>
    </source>
</reference>
<comment type="caution">
    <text evidence="1">The sequence shown here is derived from an EMBL/GenBank/DDBJ whole genome shotgun (WGS) entry which is preliminary data.</text>
</comment>
<name>A0AAN5MBU9_MORMO</name>
<dbReference type="EMBL" id="DACSWI010000001">
    <property type="protein sequence ID" value="HAT3807405.1"/>
    <property type="molecule type" value="Genomic_DNA"/>
</dbReference>